<reference evidence="1 2" key="1">
    <citation type="submission" date="2015-09" db="EMBL/GenBank/DDBJ databases">
        <title>Draft genome sequence of Kouleothrix aurantiaca JCM 19913.</title>
        <authorList>
            <person name="Hemp J."/>
        </authorList>
    </citation>
    <scope>NUCLEOTIDE SEQUENCE [LARGE SCALE GENOMIC DNA]</scope>
    <source>
        <strain evidence="1 2">COM-B</strain>
    </source>
</reference>
<accession>A0A0P9D060</accession>
<sequence>MTMSSDPAKHDGSFIVRIWWERTDDDAKGGHWRGWVQHVRNGTQIYFASLSDLNAFIEAETGIPPDGSATPRGLG</sequence>
<organism evidence="1 2">
    <name type="scientific">Kouleothrix aurantiaca</name>
    <dbReference type="NCBI Taxonomy" id="186479"/>
    <lineage>
        <taxon>Bacteria</taxon>
        <taxon>Bacillati</taxon>
        <taxon>Chloroflexota</taxon>
        <taxon>Chloroflexia</taxon>
        <taxon>Chloroflexales</taxon>
        <taxon>Roseiflexineae</taxon>
        <taxon>Roseiflexaceae</taxon>
        <taxon>Kouleothrix</taxon>
    </lineage>
</organism>
<evidence type="ECO:0000313" key="2">
    <source>
        <dbReference type="Proteomes" id="UP000050509"/>
    </source>
</evidence>
<proteinExistence type="predicted"/>
<dbReference type="AlphaFoldDB" id="A0A0P9D060"/>
<gene>
    <name evidence="1" type="ORF">SE17_16700</name>
</gene>
<protein>
    <submittedName>
        <fullName evidence="1">Uncharacterized protein</fullName>
    </submittedName>
</protein>
<dbReference type="EMBL" id="LJCR01000613">
    <property type="protein sequence ID" value="KPV52234.1"/>
    <property type="molecule type" value="Genomic_DNA"/>
</dbReference>
<keyword evidence="2" id="KW-1185">Reference proteome</keyword>
<name>A0A0P9D060_9CHLR</name>
<comment type="caution">
    <text evidence="1">The sequence shown here is derived from an EMBL/GenBank/DDBJ whole genome shotgun (WGS) entry which is preliminary data.</text>
</comment>
<dbReference type="Proteomes" id="UP000050509">
    <property type="component" value="Unassembled WGS sequence"/>
</dbReference>
<evidence type="ECO:0000313" key="1">
    <source>
        <dbReference type="EMBL" id="KPV52234.1"/>
    </source>
</evidence>